<protein>
    <submittedName>
        <fullName evidence="1">Uncharacterized protein</fullName>
    </submittedName>
</protein>
<evidence type="ECO:0000313" key="2">
    <source>
        <dbReference type="Proteomes" id="UP000269221"/>
    </source>
</evidence>
<reference evidence="1 2" key="1">
    <citation type="submission" date="2018-07" db="EMBL/GenBank/DDBJ databases">
        <title>A high quality draft genome assembly of the barn swallow (H. rustica rustica).</title>
        <authorList>
            <person name="Formenti G."/>
            <person name="Chiara M."/>
            <person name="Poveda L."/>
            <person name="Francoijs K.-J."/>
            <person name="Bonisoli-Alquati A."/>
            <person name="Canova L."/>
            <person name="Gianfranceschi L."/>
            <person name="Horner D.S."/>
            <person name="Saino N."/>
        </authorList>
    </citation>
    <scope>NUCLEOTIDE SEQUENCE [LARGE SCALE GENOMIC DNA]</scope>
    <source>
        <strain evidence="1">Chelidonia</strain>
        <tissue evidence="1">Blood</tissue>
    </source>
</reference>
<name>A0A3M0KM29_HIRRU</name>
<proteinExistence type="predicted"/>
<evidence type="ECO:0000313" key="1">
    <source>
        <dbReference type="EMBL" id="RMC14318.1"/>
    </source>
</evidence>
<dbReference type="STRING" id="333673.A0A3M0KM29"/>
<dbReference type="Proteomes" id="UP000269221">
    <property type="component" value="Unassembled WGS sequence"/>
</dbReference>
<organism evidence="1 2">
    <name type="scientific">Hirundo rustica rustica</name>
    <dbReference type="NCBI Taxonomy" id="333673"/>
    <lineage>
        <taxon>Eukaryota</taxon>
        <taxon>Metazoa</taxon>
        <taxon>Chordata</taxon>
        <taxon>Craniata</taxon>
        <taxon>Vertebrata</taxon>
        <taxon>Euteleostomi</taxon>
        <taxon>Archelosauria</taxon>
        <taxon>Archosauria</taxon>
        <taxon>Dinosauria</taxon>
        <taxon>Saurischia</taxon>
        <taxon>Theropoda</taxon>
        <taxon>Coelurosauria</taxon>
        <taxon>Aves</taxon>
        <taxon>Neognathae</taxon>
        <taxon>Neoaves</taxon>
        <taxon>Telluraves</taxon>
        <taxon>Australaves</taxon>
        <taxon>Passeriformes</taxon>
        <taxon>Sylvioidea</taxon>
        <taxon>Hirundinidae</taxon>
        <taxon>Hirundo</taxon>
    </lineage>
</organism>
<keyword evidence="2" id="KW-1185">Reference proteome</keyword>
<comment type="caution">
    <text evidence="1">The sequence shown here is derived from an EMBL/GenBank/DDBJ whole genome shotgun (WGS) entry which is preliminary data.</text>
</comment>
<dbReference type="OrthoDB" id="9170669at2759"/>
<gene>
    <name evidence="1" type="ORF">DUI87_09412</name>
</gene>
<accession>A0A3M0KM29</accession>
<dbReference type="EMBL" id="QRBI01000105">
    <property type="protein sequence ID" value="RMC14318.1"/>
    <property type="molecule type" value="Genomic_DNA"/>
</dbReference>
<dbReference type="AlphaFoldDB" id="A0A3M0KM29"/>
<dbReference type="PANTHER" id="PTHR33332">
    <property type="entry name" value="REVERSE TRANSCRIPTASE DOMAIN-CONTAINING PROTEIN"/>
    <property type="match status" value="1"/>
</dbReference>
<sequence length="236" mass="27204">MEQILLETLQRYMVNKAVISNNSHRKIFYRFYFTKGKLYLTNLEAFSGKIIVVTDERRSTDIIQLDWLIAFGTVPHIILVSKLERRVWWMDHLVGKELAEWTQSKSYDQWFNCKWRAVVSGIPLGSGLGPALFVTFASNMGSGIECTLSRLANDTNLYGGIDTLDSRDTIQRDLDRLESWAHLNLMMFSKAKCEVLHLNQGSPKNKYGLGGEWIEINPGEKDLRVFVDRRINIVQQ</sequence>